<dbReference type="Pfam" id="PF14518">
    <property type="entry name" value="Haem_oxygenas_2"/>
    <property type="match status" value="1"/>
</dbReference>
<dbReference type="Proteomes" id="UP000026913">
    <property type="component" value="Chromosome"/>
</dbReference>
<dbReference type="KEGG" id="pman:OU5_5915"/>
<proteinExistence type="predicted"/>
<name>A0A024EJ58_9PSED</name>
<evidence type="ECO:0008006" key="3">
    <source>
        <dbReference type="Google" id="ProtNLM"/>
    </source>
</evidence>
<gene>
    <name evidence="1" type="ORF">OU5_5915</name>
</gene>
<dbReference type="OrthoDB" id="6635957at2"/>
<evidence type="ECO:0000313" key="2">
    <source>
        <dbReference type="Proteomes" id="UP000026913"/>
    </source>
</evidence>
<protein>
    <recommendedName>
        <fullName evidence="3">Iron-containing redox enzyme family protein</fullName>
    </recommendedName>
</protein>
<dbReference type="HOGENOM" id="CLU_047825_1_0_6"/>
<dbReference type="AlphaFoldDB" id="A0A024EJ58"/>
<organism evidence="1 2">
    <name type="scientific">Pseudomonas mandelii JR-1</name>
    <dbReference type="NCBI Taxonomy" id="1147786"/>
    <lineage>
        <taxon>Bacteria</taxon>
        <taxon>Pseudomonadati</taxon>
        <taxon>Pseudomonadota</taxon>
        <taxon>Gammaproteobacteria</taxon>
        <taxon>Pseudomonadales</taxon>
        <taxon>Pseudomonadaceae</taxon>
        <taxon>Pseudomonas</taxon>
    </lineage>
</organism>
<dbReference type="Gene3D" id="1.20.910.10">
    <property type="entry name" value="Heme oxygenase-like"/>
    <property type="match status" value="1"/>
</dbReference>
<dbReference type="SMART" id="SM01236">
    <property type="entry name" value="Haem_oxygenase_2"/>
    <property type="match status" value="1"/>
</dbReference>
<dbReference type="RefSeq" id="WP_010455484.1">
    <property type="nucleotide sequence ID" value="NZ_CP005960.1"/>
</dbReference>
<dbReference type="EMBL" id="CP005960">
    <property type="protein sequence ID" value="AHZ72994.1"/>
    <property type="molecule type" value="Genomic_DNA"/>
</dbReference>
<evidence type="ECO:0000313" key="1">
    <source>
        <dbReference type="EMBL" id="AHZ72994.1"/>
    </source>
</evidence>
<dbReference type="InterPro" id="IPR016084">
    <property type="entry name" value="Haem_Oase-like_multi-hlx"/>
</dbReference>
<accession>A0A024EJ58</accession>
<sequence length="461" mass="51980">MTALTRLESRPAHEHPIPAAGSLKQAYEHLLLGVDPEQRRALARSFLEVQLEHATHLPQEMPTDLSALQSFVEHHSVDVARQYADYLQQRKEGGPRQFFTNKAHALFFLQAVAPTKLVDGAWLYGLLRQWRDPRFEGLICTYLEELGDGNPAQNHVMIYRKLLAEHGLQDPGVIADEHYLQGAIQLALGESADEFLPEVIGYNLGYEQLPLHLLISAYELSELGIDPYYFTLHVTIDNASTGHAQKAVQSVLQLLPVEGDREDFLRRVALGYRLNDLGQGSRAIIESFDLDAELLNMLERKRPFGQHMHSDYCRFEGKTVNQWLSAPEQLPGFLAAMEKKGWIKRGQDPQASRFWQLIEGDGAAMFGVFSPYEKQLLHDWIAGNWTPERSATAVRRGTSVATEPPVPDNDPDIQSLQTSLEGLAAHEQMPVLIPWLSAHRHSHPAGLMATRRFIELKSSLR</sequence>
<reference evidence="1 2" key="1">
    <citation type="journal article" date="2012" name="J. Bacteriol.">
        <title>Genome sequence of cold-adapted Pseudomonas mandelii strain JR-1.</title>
        <authorList>
            <person name="Jang S.H."/>
            <person name="Kim J."/>
            <person name="Kim J."/>
            <person name="Hong S."/>
            <person name="Lee C."/>
        </authorList>
    </citation>
    <scope>NUCLEOTIDE SEQUENCE [LARGE SCALE GENOMIC DNA]</scope>
    <source>
        <strain evidence="1 2">JR-1</strain>
    </source>
</reference>